<feature type="transmembrane region" description="Helical" evidence="1">
    <location>
        <begin position="53"/>
        <end position="77"/>
    </location>
</feature>
<dbReference type="Proteomes" id="UP000187203">
    <property type="component" value="Unassembled WGS sequence"/>
</dbReference>
<accession>A0A1R3GZG8</accession>
<proteinExistence type="predicted"/>
<keyword evidence="3" id="KW-1185">Reference proteome</keyword>
<dbReference type="AlphaFoldDB" id="A0A1R3GZG8"/>
<keyword evidence="1" id="KW-1133">Transmembrane helix</keyword>
<keyword evidence="1" id="KW-0812">Transmembrane</keyword>
<gene>
    <name evidence="2" type="ORF">COLO4_32429</name>
</gene>
<sequence length="188" mass="20182">MGAKGSSLPLEAIAVAPSSSAAESPTHSNTNYFPNWENGNQKELPLGLSVQSVLLLAIGFGAAFALIFVLGCTCCILSRRSKGGHGNNKRGKRILDVFLAEEFLNGMGPRKKEMECLLMVGLWCAHPNHKSRPSIRQAIQVLNFEAPLPNLSANMHVPTFDDPPIASDQVIRSSGGAFLSNLCITVPR</sequence>
<evidence type="ECO:0000313" key="2">
    <source>
        <dbReference type="EMBL" id="OMO63457.1"/>
    </source>
</evidence>
<reference evidence="3" key="1">
    <citation type="submission" date="2013-09" db="EMBL/GenBank/DDBJ databases">
        <title>Corchorus olitorius genome sequencing.</title>
        <authorList>
            <person name="Alam M."/>
            <person name="Haque M.S."/>
            <person name="Islam M.S."/>
            <person name="Emdad E.M."/>
            <person name="Islam M.M."/>
            <person name="Ahmed B."/>
            <person name="Halim A."/>
            <person name="Hossen Q.M.M."/>
            <person name="Hossain M.Z."/>
            <person name="Ahmed R."/>
            <person name="Khan M.M."/>
            <person name="Islam R."/>
            <person name="Rashid M.M."/>
            <person name="Khan S.A."/>
            <person name="Rahman M.S."/>
            <person name="Alam M."/>
            <person name="Yahiya A.S."/>
            <person name="Khan M.S."/>
            <person name="Azam M.S."/>
            <person name="Haque T."/>
            <person name="Lashkar M.Z.H."/>
            <person name="Akhand A.I."/>
            <person name="Morshed G."/>
            <person name="Roy S."/>
            <person name="Uddin K.S."/>
            <person name="Rabeya T."/>
            <person name="Hossain A.S."/>
            <person name="Chowdhury A."/>
            <person name="Snigdha A.R."/>
            <person name="Mortoza M.S."/>
            <person name="Matin S.A."/>
            <person name="Hoque S.M.E."/>
            <person name="Islam M.K."/>
            <person name="Roy D.K."/>
            <person name="Haider R."/>
            <person name="Moosa M.M."/>
            <person name="Elias S.M."/>
            <person name="Hasan A.M."/>
            <person name="Jahan S."/>
            <person name="Shafiuddin M."/>
            <person name="Mahmood N."/>
            <person name="Shommy N.S."/>
        </authorList>
    </citation>
    <scope>NUCLEOTIDE SEQUENCE [LARGE SCALE GENOMIC DNA]</scope>
    <source>
        <strain evidence="3">cv. O-4</strain>
    </source>
</reference>
<name>A0A1R3GZG8_9ROSI</name>
<keyword evidence="1" id="KW-0472">Membrane</keyword>
<dbReference type="EMBL" id="AWUE01021116">
    <property type="protein sequence ID" value="OMO63457.1"/>
    <property type="molecule type" value="Genomic_DNA"/>
</dbReference>
<evidence type="ECO:0000256" key="1">
    <source>
        <dbReference type="SAM" id="Phobius"/>
    </source>
</evidence>
<dbReference type="STRING" id="93759.A0A1R3GZG8"/>
<comment type="caution">
    <text evidence="2">The sequence shown here is derived from an EMBL/GenBank/DDBJ whole genome shotgun (WGS) entry which is preliminary data.</text>
</comment>
<protein>
    <submittedName>
        <fullName evidence="2">Uncharacterized protein</fullName>
    </submittedName>
</protein>
<evidence type="ECO:0000313" key="3">
    <source>
        <dbReference type="Proteomes" id="UP000187203"/>
    </source>
</evidence>
<organism evidence="2 3">
    <name type="scientific">Corchorus olitorius</name>
    <dbReference type="NCBI Taxonomy" id="93759"/>
    <lineage>
        <taxon>Eukaryota</taxon>
        <taxon>Viridiplantae</taxon>
        <taxon>Streptophyta</taxon>
        <taxon>Embryophyta</taxon>
        <taxon>Tracheophyta</taxon>
        <taxon>Spermatophyta</taxon>
        <taxon>Magnoliopsida</taxon>
        <taxon>eudicotyledons</taxon>
        <taxon>Gunneridae</taxon>
        <taxon>Pentapetalae</taxon>
        <taxon>rosids</taxon>
        <taxon>malvids</taxon>
        <taxon>Malvales</taxon>
        <taxon>Malvaceae</taxon>
        <taxon>Grewioideae</taxon>
        <taxon>Apeibeae</taxon>
        <taxon>Corchorus</taxon>
    </lineage>
</organism>